<dbReference type="RefSeq" id="WP_336473007.1">
    <property type="nucleotide sequence ID" value="NZ_JBAWSX010000008.1"/>
</dbReference>
<evidence type="ECO:0000256" key="3">
    <source>
        <dbReference type="ARBA" id="ARBA00023121"/>
    </source>
</evidence>
<sequence>MLKELTIPEEFVLLSLDRETNKLKSIFRQHIALYTVMACIVELSLKGKVKFEDDDTVTILDFTSTRDKSLDRLLEIMTSEKPKKLKKWASYFYNHMFKQREVYKLVVEGLVEKDVLEVENTEILFVVPKKKYVDVANTRNYIVEKIRAELLEEGNLEEHTIVLALFLNAKKMLNDYFSEFERKALKQKIEQLRKEEMFETIKSIDKAIKNIDASIATIAASATT</sequence>
<dbReference type="Gene3D" id="1.10.3630.10">
    <property type="entry name" value="yeast vps74-n-term truncation variant domain like"/>
    <property type="match status" value="1"/>
</dbReference>
<organism evidence="5 6">
    <name type="scientific">Bacillus bruguierae</name>
    <dbReference type="NCBI Taxonomy" id="3127667"/>
    <lineage>
        <taxon>Bacteria</taxon>
        <taxon>Bacillati</taxon>
        <taxon>Bacillota</taxon>
        <taxon>Bacilli</taxon>
        <taxon>Bacillales</taxon>
        <taxon>Bacillaceae</taxon>
        <taxon>Bacillus</taxon>
    </lineage>
</organism>
<comment type="subcellular location">
    <subcellularLocation>
        <location evidence="1">Golgi apparatus membrane</location>
        <topology evidence="1">Peripheral membrane protein</topology>
        <orientation evidence="1">Cytoplasmic side</orientation>
    </subcellularLocation>
</comment>
<evidence type="ECO:0000256" key="4">
    <source>
        <dbReference type="ARBA" id="ARBA00023136"/>
    </source>
</evidence>
<comment type="caution">
    <text evidence="5">The sequence shown here is derived from an EMBL/GenBank/DDBJ whole genome shotgun (WGS) entry which is preliminary data.</text>
</comment>
<dbReference type="EMBL" id="JBAWSX010000008">
    <property type="protein sequence ID" value="MEI4802477.1"/>
    <property type="molecule type" value="Genomic_DNA"/>
</dbReference>
<keyword evidence="4" id="KW-0472">Membrane</keyword>
<name>A0ABU8FIG9_9BACI</name>
<dbReference type="InterPro" id="IPR038261">
    <property type="entry name" value="GPP34-like_sf"/>
</dbReference>
<dbReference type="Pfam" id="PF05719">
    <property type="entry name" value="GPP34"/>
    <property type="match status" value="1"/>
</dbReference>
<gene>
    <name evidence="5" type="ORF">WAZ07_14345</name>
</gene>
<keyword evidence="6" id="KW-1185">Reference proteome</keyword>
<proteinExistence type="predicted"/>
<evidence type="ECO:0000256" key="1">
    <source>
        <dbReference type="ARBA" id="ARBA00004255"/>
    </source>
</evidence>
<evidence type="ECO:0000313" key="6">
    <source>
        <dbReference type="Proteomes" id="UP001372526"/>
    </source>
</evidence>
<evidence type="ECO:0000313" key="5">
    <source>
        <dbReference type="EMBL" id="MEI4802477.1"/>
    </source>
</evidence>
<evidence type="ECO:0000256" key="2">
    <source>
        <dbReference type="ARBA" id="ARBA00023034"/>
    </source>
</evidence>
<protein>
    <submittedName>
        <fullName evidence="5">GPP34 family phosphoprotein</fullName>
    </submittedName>
</protein>
<keyword evidence="3" id="KW-0446">Lipid-binding</keyword>
<dbReference type="InterPro" id="IPR008628">
    <property type="entry name" value="GPP34-like"/>
</dbReference>
<dbReference type="Proteomes" id="UP001372526">
    <property type="component" value="Unassembled WGS sequence"/>
</dbReference>
<reference evidence="5 6" key="1">
    <citation type="submission" date="2024-01" db="EMBL/GenBank/DDBJ databases">
        <title>Seven novel Bacillus-like species.</title>
        <authorList>
            <person name="Liu G."/>
        </authorList>
    </citation>
    <scope>NUCLEOTIDE SEQUENCE [LARGE SCALE GENOMIC DNA]</scope>
    <source>
        <strain evidence="5 6">FJAT-51639</strain>
    </source>
</reference>
<accession>A0ABU8FIG9</accession>
<keyword evidence="2" id="KW-0333">Golgi apparatus</keyword>